<dbReference type="Pfam" id="PF11139">
    <property type="entry name" value="SfLAP"/>
    <property type="match status" value="1"/>
</dbReference>
<reference evidence="2" key="1">
    <citation type="submission" date="2016-03" db="EMBL/GenBank/DDBJ databases">
        <authorList>
            <person name="Ploux O."/>
        </authorList>
    </citation>
    <scope>NUCLEOTIDE SEQUENCE</scope>
    <source>
        <strain evidence="2">UC10</strain>
    </source>
</reference>
<accession>A0A1Y5P9E5</accession>
<dbReference type="EMBL" id="FLQS01000014">
    <property type="protein sequence ID" value="SBS75312.1"/>
    <property type="molecule type" value="Genomic_DNA"/>
</dbReference>
<feature type="transmembrane region" description="Helical" evidence="1">
    <location>
        <begin position="223"/>
        <end position="242"/>
    </location>
</feature>
<keyword evidence="1" id="KW-0472">Membrane</keyword>
<dbReference type="AlphaFoldDB" id="A0A1Y5P9E5"/>
<name>A0A1Y5P9E5_9MYCO</name>
<keyword evidence="1" id="KW-1133">Transmembrane helix</keyword>
<dbReference type="InterPro" id="IPR021315">
    <property type="entry name" value="Gap/Sap"/>
</dbReference>
<feature type="transmembrane region" description="Helical" evidence="1">
    <location>
        <begin position="102"/>
        <end position="120"/>
    </location>
</feature>
<keyword evidence="1" id="KW-0812">Transmembrane</keyword>
<feature type="transmembrane region" description="Helical" evidence="1">
    <location>
        <begin position="68"/>
        <end position="90"/>
    </location>
</feature>
<proteinExistence type="predicted"/>
<feature type="transmembrane region" description="Helical" evidence="1">
    <location>
        <begin position="141"/>
        <end position="171"/>
    </location>
</feature>
<organism evidence="2">
    <name type="scientific">uncultured Mycobacterium sp</name>
    <dbReference type="NCBI Taxonomy" id="171292"/>
    <lineage>
        <taxon>Bacteria</taxon>
        <taxon>Bacillati</taxon>
        <taxon>Actinomycetota</taxon>
        <taxon>Actinomycetes</taxon>
        <taxon>Mycobacteriales</taxon>
        <taxon>Mycobacteriaceae</taxon>
        <taxon>Mycobacterium</taxon>
        <taxon>environmental samples</taxon>
    </lineage>
</organism>
<evidence type="ECO:0000256" key="1">
    <source>
        <dbReference type="SAM" id="Phobius"/>
    </source>
</evidence>
<feature type="transmembrane region" description="Helical" evidence="1">
    <location>
        <begin position="35"/>
        <end position="56"/>
    </location>
</feature>
<protein>
    <submittedName>
        <fullName evidence="2">Uncharacterized protein</fullName>
    </submittedName>
</protein>
<gene>
    <name evidence="2" type="ORF">MHPYR_210097</name>
</gene>
<feature type="transmembrane region" description="Helical" evidence="1">
    <location>
        <begin position="183"/>
        <end position="203"/>
    </location>
</feature>
<evidence type="ECO:0000313" key="2">
    <source>
        <dbReference type="EMBL" id="SBS75312.1"/>
    </source>
</evidence>
<sequence>MPTGGDSTVSRGRTLSDYRLEAPVTTGLGSELAELIPLALVITLSPLTIIPGILMLHTPSPRPTSMAFLLGWVLGIAGLTAGFVLVSNALGGLNKPPTWAPYVRIAIGAALIVFGLYRWFTRNRSEHTPGWLKSMTTIGPGRAFVTAVVLVVINPKVLFMCAAAGLAIGSAGLGATGAWTADAVFTAVAASSVALPVLAYLVAGERLDEPLTRLKNWMEAQHATLVAVILIVIGAMVLYKGIHGL</sequence>